<proteinExistence type="predicted"/>
<reference evidence="1 2" key="1">
    <citation type="submission" date="2023-01" db="EMBL/GenBank/DDBJ databases">
        <authorList>
            <person name="Kreplak J."/>
        </authorList>
    </citation>
    <scope>NUCLEOTIDE SEQUENCE [LARGE SCALE GENOMIC DNA]</scope>
</reference>
<dbReference type="AlphaFoldDB" id="A0AAV0YSE0"/>
<evidence type="ECO:0000313" key="2">
    <source>
        <dbReference type="Proteomes" id="UP001157006"/>
    </source>
</evidence>
<dbReference type="EMBL" id="OX451736">
    <property type="protein sequence ID" value="CAI8586967.1"/>
    <property type="molecule type" value="Genomic_DNA"/>
</dbReference>
<organism evidence="1 2">
    <name type="scientific">Vicia faba</name>
    <name type="common">Broad bean</name>
    <name type="synonym">Faba vulgaris</name>
    <dbReference type="NCBI Taxonomy" id="3906"/>
    <lineage>
        <taxon>Eukaryota</taxon>
        <taxon>Viridiplantae</taxon>
        <taxon>Streptophyta</taxon>
        <taxon>Embryophyta</taxon>
        <taxon>Tracheophyta</taxon>
        <taxon>Spermatophyta</taxon>
        <taxon>Magnoliopsida</taxon>
        <taxon>eudicotyledons</taxon>
        <taxon>Gunneridae</taxon>
        <taxon>Pentapetalae</taxon>
        <taxon>rosids</taxon>
        <taxon>fabids</taxon>
        <taxon>Fabales</taxon>
        <taxon>Fabaceae</taxon>
        <taxon>Papilionoideae</taxon>
        <taxon>50 kb inversion clade</taxon>
        <taxon>NPAAA clade</taxon>
        <taxon>Hologalegina</taxon>
        <taxon>IRL clade</taxon>
        <taxon>Fabeae</taxon>
        <taxon>Vicia</taxon>
    </lineage>
</organism>
<evidence type="ECO:0000313" key="1">
    <source>
        <dbReference type="EMBL" id="CAI8586967.1"/>
    </source>
</evidence>
<dbReference type="Proteomes" id="UP001157006">
    <property type="component" value="Chromosome 1L"/>
</dbReference>
<gene>
    <name evidence="1" type="ORF">VFH_I278560</name>
</gene>
<name>A0AAV0YSE0_VICFA</name>
<keyword evidence="2" id="KW-1185">Reference proteome</keyword>
<accession>A0AAV0YSE0</accession>
<protein>
    <submittedName>
        <fullName evidence="1">Uncharacterized protein</fullName>
    </submittedName>
</protein>
<sequence length="205" mass="23907">MNVHLMQFVVEELHGVSNFGSGRRCIYIFRISMLEYSINIFKYPHILLTIATSDYACLSHFLRGFPMQINSTFFQNLGNYSSIRITTCQSFGIFHMLENYTSQINLHIALYGTKKHHFHIINFSIIVPLWRKHISEKVMKHTIILRNFFARYKKLGKGRMSLSGIEFLLSNPTNAKEILCFVISLLTRRVGSETSNNYYTFTRST</sequence>